<name>A0A8B7VLW8_CASCN</name>
<comment type="subcellular location">
    <subcellularLocation>
        <location evidence="1">Cell projection</location>
        <location evidence="1">Dendrite</location>
    </subcellularLocation>
    <subcellularLocation>
        <location evidence="4">Cell projection</location>
        <location evidence="4">Growth cone</location>
    </subcellularLocation>
    <subcellularLocation>
        <location evidence="3">Cell projection</location>
        <location evidence="3">Lamellipodium</location>
    </subcellularLocation>
    <subcellularLocation>
        <location evidence="2">Nucleus speckle</location>
    </subcellularLocation>
</comment>
<evidence type="ECO:0000256" key="5">
    <source>
        <dbReference type="ARBA" id="ARBA00010764"/>
    </source>
</evidence>
<evidence type="ECO:0000256" key="3">
    <source>
        <dbReference type="ARBA" id="ARBA00004510"/>
    </source>
</evidence>
<dbReference type="GO" id="GO:0051015">
    <property type="term" value="F:actin filament binding"/>
    <property type="evidence" value="ECO:0007669"/>
    <property type="project" value="TreeGrafter"/>
</dbReference>
<dbReference type="FunFam" id="2.40.50.100:FF:000048">
    <property type="entry name" value="Protein Abitram"/>
    <property type="match status" value="1"/>
</dbReference>
<sequence>MRTTQPRAGRTSPAGTYWSEVFAFWRARAAAWPVAMATEPAAPEPTVPSLVDRYFTRWYKADVKGKPCEDHCILQHSNRICVITLAGSHPVLQSGKTIKSISYQISTNCSRLQNKVSGKFKRGAQFLTELAPLCKIYCSDGEEYTVSSCVRGRLMEVNENILHKPSILQEKPSTEGYIAVVLPKFEESKSITEGLLTQKQYEEVVVKRINATRTAS</sequence>
<dbReference type="GO" id="GO:0030425">
    <property type="term" value="C:dendrite"/>
    <property type="evidence" value="ECO:0007669"/>
    <property type="project" value="UniProtKB-SubCell"/>
</dbReference>
<dbReference type="GO" id="GO:0048813">
    <property type="term" value="P:dendrite morphogenesis"/>
    <property type="evidence" value="ECO:0007669"/>
    <property type="project" value="TreeGrafter"/>
</dbReference>
<dbReference type="SUPFAM" id="SSF51230">
    <property type="entry name" value="Single hybrid motif"/>
    <property type="match status" value="1"/>
</dbReference>
<dbReference type="GeneID" id="109694140"/>
<keyword evidence="8" id="KW-0966">Cell projection</keyword>
<dbReference type="GO" id="GO:0051489">
    <property type="term" value="P:regulation of filopodium assembly"/>
    <property type="evidence" value="ECO:0007669"/>
    <property type="project" value="TreeGrafter"/>
</dbReference>
<dbReference type="RefSeq" id="XP_020031490.1">
    <property type="nucleotide sequence ID" value="XM_020175901.1"/>
</dbReference>
<organism evidence="14">
    <name type="scientific">Castor canadensis</name>
    <name type="common">American beaver</name>
    <dbReference type="NCBI Taxonomy" id="51338"/>
    <lineage>
        <taxon>Eukaryota</taxon>
        <taxon>Metazoa</taxon>
        <taxon>Chordata</taxon>
        <taxon>Craniata</taxon>
        <taxon>Vertebrata</taxon>
        <taxon>Euteleostomi</taxon>
        <taxon>Mammalia</taxon>
        <taxon>Eutheria</taxon>
        <taxon>Euarchontoglires</taxon>
        <taxon>Glires</taxon>
        <taxon>Rodentia</taxon>
        <taxon>Castorimorpha</taxon>
        <taxon>Castoridae</taxon>
        <taxon>Castor</taxon>
    </lineage>
</organism>
<dbReference type="GO" id="GO:0003785">
    <property type="term" value="F:actin monomer binding"/>
    <property type="evidence" value="ECO:0007669"/>
    <property type="project" value="TreeGrafter"/>
</dbReference>
<evidence type="ECO:0000313" key="13">
    <source>
        <dbReference type="Proteomes" id="UP001732720"/>
    </source>
</evidence>
<comment type="function">
    <text evidence="11">Actin-binding protein that regulates actin polymerization, filopodia dynamics and increases the branching of proximal dendrites of developing neurons.</text>
</comment>
<dbReference type="RefSeq" id="XP_020031490.1">
    <property type="nucleotide sequence ID" value="XM_020175901.2"/>
</dbReference>
<evidence type="ECO:0000256" key="8">
    <source>
        <dbReference type="ARBA" id="ARBA00023273"/>
    </source>
</evidence>
<evidence type="ECO:0000256" key="12">
    <source>
        <dbReference type="ARBA" id="ARBA00064568"/>
    </source>
</evidence>
<dbReference type="InterPro" id="IPR011053">
    <property type="entry name" value="Single_hybrid_motif"/>
</dbReference>
<dbReference type="AlphaFoldDB" id="A0A8B7VLW8"/>
<dbReference type="GO" id="GO:0030833">
    <property type="term" value="P:regulation of actin filament polymerization"/>
    <property type="evidence" value="ECO:0007669"/>
    <property type="project" value="TreeGrafter"/>
</dbReference>
<dbReference type="Gene3D" id="2.40.50.100">
    <property type="match status" value="1"/>
</dbReference>
<dbReference type="GO" id="GO:0030027">
    <property type="term" value="C:lamellipodium"/>
    <property type="evidence" value="ECO:0007669"/>
    <property type="project" value="UniProtKB-SubCell"/>
</dbReference>
<comment type="similarity">
    <text evidence="5">Belongs to the ABITRAM family.</text>
</comment>
<keyword evidence="13" id="KW-1185">Reference proteome</keyword>
<evidence type="ECO:0000256" key="6">
    <source>
        <dbReference type="ARBA" id="ARBA00019325"/>
    </source>
</evidence>
<dbReference type="GO" id="GO:0030426">
    <property type="term" value="C:growth cone"/>
    <property type="evidence" value="ECO:0007669"/>
    <property type="project" value="UniProtKB-SubCell"/>
</dbReference>
<gene>
    <name evidence="14" type="primary">Fam206a</name>
    <name evidence="14" type="synonym">Abitram</name>
</gene>
<evidence type="ECO:0000256" key="2">
    <source>
        <dbReference type="ARBA" id="ARBA00004324"/>
    </source>
</evidence>
<dbReference type="PANTHER" id="PTHR13651">
    <property type="entry name" value="PROTEIN ABITRAM"/>
    <property type="match status" value="1"/>
</dbReference>
<evidence type="ECO:0000256" key="10">
    <source>
        <dbReference type="ARBA" id="ARBA00030786"/>
    </source>
</evidence>
<proteinExistence type="inferred from homology"/>
<keyword evidence="7" id="KW-0539">Nucleus</keyword>
<dbReference type="Proteomes" id="UP001732720">
    <property type="component" value="Chromosome 13"/>
</dbReference>
<dbReference type="GO" id="GO:0016607">
    <property type="term" value="C:nuclear speck"/>
    <property type="evidence" value="ECO:0007669"/>
    <property type="project" value="UniProtKB-SubCell"/>
</dbReference>
<evidence type="ECO:0000256" key="4">
    <source>
        <dbReference type="ARBA" id="ARBA00004624"/>
    </source>
</evidence>
<accession>A0A8B7VLW8</accession>
<dbReference type="CTD" id="54942"/>
<dbReference type="PANTHER" id="PTHR13651:SF0">
    <property type="entry name" value="PROTEIN ABITRAM"/>
    <property type="match status" value="1"/>
</dbReference>
<dbReference type="InterPro" id="IPR033753">
    <property type="entry name" value="GCV_H/Fam206"/>
</dbReference>
<evidence type="ECO:0000256" key="11">
    <source>
        <dbReference type="ARBA" id="ARBA00057457"/>
    </source>
</evidence>
<reference evidence="14" key="1">
    <citation type="submission" date="2025-08" db="UniProtKB">
        <authorList>
            <consortium name="RefSeq"/>
        </authorList>
    </citation>
    <scope>IDENTIFICATION</scope>
    <source>
        <tissue evidence="14">Leukocyte</tissue>
    </source>
</reference>
<dbReference type="InterPro" id="IPR039169">
    <property type="entry name" value="Abitram"/>
</dbReference>
<evidence type="ECO:0000256" key="1">
    <source>
        <dbReference type="ARBA" id="ARBA00004279"/>
    </source>
</evidence>
<dbReference type="OrthoDB" id="48130at2759"/>
<comment type="subunit">
    <text evidence="12">Interacts with F-actin. Interacts with G-actin.</text>
</comment>
<evidence type="ECO:0000313" key="14">
    <source>
        <dbReference type="RefSeq" id="XP_020031490.1"/>
    </source>
</evidence>
<evidence type="ECO:0000256" key="9">
    <source>
        <dbReference type="ARBA" id="ARBA00030463"/>
    </source>
</evidence>
<protein>
    <recommendedName>
        <fullName evidence="6">Protein Abitram</fullName>
    </recommendedName>
    <alternativeName>
        <fullName evidence="9">Actin-binding transcription modulator</fullName>
    </alternativeName>
    <alternativeName>
        <fullName evidence="10">Protein Simiate</fullName>
    </alternativeName>
</protein>
<dbReference type="Pfam" id="PF01597">
    <property type="entry name" value="GCV_H"/>
    <property type="match status" value="1"/>
</dbReference>
<evidence type="ECO:0000256" key="7">
    <source>
        <dbReference type="ARBA" id="ARBA00023242"/>
    </source>
</evidence>
<dbReference type="GO" id="GO:0032433">
    <property type="term" value="C:filopodium tip"/>
    <property type="evidence" value="ECO:0007669"/>
    <property type="project" value="TreeGrafter"/>
</dbReference>
<dbReference type="KEGG" id="ccan:109694140"/>